<dbReference type="Proteomes" id="UP001596500">
    <property type="component" value="Unassembled WGS sequence"/>
</dbReference>
<protein>
    <submittedName>
        <fullName evidence="4">Cell wall-active antibiotics response protein LiaF</fullName>
    </submittedName>
</protein>
<feature type="transmembrane region" description="Helical" evidence="2">
    <location>
        <begin position="6"/>
        <end position="39"/>
    </location>
</feature>
<keyword evidence="2" id="KW-0472">Membrane</keyword>
<dbReference type="PIRSF" id="PIRSF031509">
    <property type="entry name" value="Cell_wall_LiaF/YvqF"/>
    <property type="match status" value="1"/>
</dbReference>
<keyword evidence="2" id="KW-0812">Transmembrane</keyword>
<evidence type="ECO:0000313" key="5">
    <source>
        <dbReference type="Proteomes" id="UP001596500"/>
    </source>
</evidence>
<dbReference type="EMBL" id="JBHTBW010000005">
    <property type="protein sequence ID" value="MFC7439817.1"/>
    <property type="molecule type" value="Genomic_DNA"/>
</dbReference>
<dbReference type="InterPro" id="IPR047793">
    <property type="entry name" value="LiaF_C"/>
</dbReference>
<sequence>MKKVLIGWIVLIMGIWILWGISDLFIGPWVFFVIGIVLLRKHHRKWGYLFLFLFAITLVCRLLEIEWEWIAVSILLISFGYRLFTNGRVPERQTEERKNGKRPTEHDGTKRTDMFTSGNLRFKTPPFRGSLIDSLYLINQRYELTDINLSSGISDIKMDLSKAMIPEGESTIVISGLLGDVDIYVPDDLDVAVAATVSVGHLDILGHKQGGVNRQVLLETQDYRQARRKVKISISLLAGDVGVRCL</sequence>
<dbReference type="RefSeq" id="WP_379863006.1">
    <property type="nucleotide sequence ID" value="NZ_JBHTBW010000005.1"/>
</dbReference>
<dbReference type="InterPro" id="IPR024425">
    <property type="entry name" value="LiaF-like_C"/>
</dbReference>
<dbReference type="Pfam" id="PF09922">
    <property type="entry name" value="LiaF-like_C"/>
    <property type="match status" value="1"/>
</dbReference>
<proteinExistence type="predicted"/>
<evidence type="ECO:0000256" key="1">
    <source>
        <dbReference type="SAM" id="MobiDB-lite"/>
    </source>
</evidence>
<dbReference type="NCBIfam" id="NF040535">
    <property type="entry name" value="LiaF_C_term"/>
    <property type="match status" value="1"/>
</dbReference>
<dbReference type="InterPro" id="IPR016975">
    <property type="entry name" value="Cell_wall_LiaF"/>
</dbReference>
<evidence type="ECO:0000256" key="2">
    <source>
        <dbReference type="SAM" id="Phobius"/>
    </source>
</evidence>
<evidence type="ECO:0000259" key="3">
    <source>
        <dbReference type="Pfam" id="PF09922"/>
    </source>
</evidence>
<keyword evidence="5" id="KW-1185">Reference proteome</keyword>
<feature type="domain" description="Cell wall-active antibiotics response LiaF-like C-terminal" evidence="3">
    <location>
        <begin position="138"/>
        <end position="243"/>
    </location>
</feature>
<comment type="caution">
    <text evidence="4">The sequence shown here is derived from an EMBL/GenBank/DDBJ whole genome shotgun (WGS) entry which is preliminary data.</text>
</comment>
<accession>A0ABW2RFX2</accession>
<gene>
    <name evidence="4" type="primary">liaF</name>
    <name evidence="4" type="ORF">ACFQNG_01380</name>
</gene>
<evidence type="ECO:0000313" key="4">
    <source>
        <dbReference type="EMBL" id="MFC7439817.1"/>
    </source>
</evidence>
<organism evidence="4 5">
    <name type="scientific">Laceyella putida</name>
    <dbReference type="NCBI Taxonomy" id="110101"/>
    <lineage>
        <taxon>Bacteria</taxon>
        <taxon>Bacillati</taxon>
        <taxon>Bacillota</taxon>
        <taxon>Bacilli</taxon>
        <taxon>Bacillales</taxon>
        <taxon>Thermoactinomycetaceae</taxon>
        <taxon>Laceyella</taxon>
    </lineage>
</organism>
<feature type="transmembrane region" description="Helical" evidence="2">
    <location>
        <begin position="69"/>
        <end position="84"/>
    </location>
</feature>
<reference evidence="5" key="1">
    <citation type="journal article" date="2019" name="Int. J. Syst. Evol. Microbiol.">
        <title>The Global Catalogue of Microorganisms (GCM) 10K type strain sequencing project: providing services to taxonomists for standard genome sequencing and annotation.</title>
        <authorList>
            <consortium name="The Broad Institute Genomics Platform"/>
            <consortium name="The Broad Institute Genome Sequencing Center for Infectious Disease"/>
            <person name="Wu L."/>
            <person name="Ma J."/>
        </authorList>
    </citation>
    <scope>NUCLEOTIDE SEQUENCE [LARGE SCALE GENOMIC DNA]</scope>
    <source>
        <strain evidence="5">CGMCC 1.12942</strain>
    </source>
</reference>
<keyword evidence="2" id="KW-1133">Transmembrane helix</keyword>
<name>A0ABW2RFX2_9BACL</name>
<feature type="region of interest" description="Disordered" evidence="1">
    <location>
        <begin position="92"/>
        <end position="112"/>
    </location>
</feature>
<feature type="transmembrane region" description="Helical" evidence="2">
    <location>
        <begin position="46"/>
        <end position="63"/>
    </location>
</feature>